<organism evidence="2 3">
    <name type="scientific">Plantactinospora sonchi</name>
    <dbReference type="NCBI Taxonomy" id="1544735"/>
    <lineage>
        <taxon>Bacteria</taxon>
        <taxon>Bacillati</taxon>
        <taxon>Actinomycetota</taxon>
        <taxon>Actinomycetes</taxon>
        <taxon>Micromonosporales</taxon>
        <taxon>Micromonosporaceae</taxon>
        <taxon>Plantactinospora</taxon>
    </lineage>
</organism>
<dbReference type="RefSeq" id="WP_331218438.1">
    <property type="nucleotide sequence ID" value="NZ_JAZGQK010000038.1"/>
</dbReference>
<gene>
    <name evidence="2" type="ORF">V1633_34215</name>
</gene>
<feature type="signal peptide" evidence="1">
    <location>
        <begin position="1"/>
        <end position="32"/>
    </location>
</feature>
<evidence type="ECO:0000313" key="2">
    <source>
        <dbReference type="EMBL" id="MEE6263544.1"/>
    </source>
</evidence>
<evidence type="ECO:0008006" key="4">
    <source>
        <dbReference type="Google" id="ProtNLM"/>
    </source>
</evidence>
<sequence>MPVIPVRRWSGAVGALVLATVAIVAPAGPARAAVGCAVDYTATIGSHTGVNTPPTNWRVNGVACVTDGEPPTVIADPTSDSVPEGTGAGFRVRLSHPPAEAAYLGMTMRGTGGWVSQPVMLRFTPTNWSSWQGFAVGSVQDANTVDDVVVFTLSFPGYLSDTVTFTQIDDD</sequence>
<dbReference type="Proteomes" id="UP001332243">
    <property type="component" value="Unassembled WGS sequence"/>
</dbReference>
<protein>
    <recommendedName>
        <fullName evidence="4">Secreted protein</fullName>
    </recommendedName>
</protein>
<name>A0ABU7S554_9ACTN</name>
<feature type="chain" id="PRO_5046001969" description="Secreted protein" evidence="1">
    <location>
        <begin position="33"/>
        <end position="171"/>
    </location>
</feature>
<dbReference type="EMBL" id="JAZGQK010000038">
    <property type="protein sequence ID" value="MEE6263544.1"/>
    <property type="molecule type" value="Genomic_DNA"/>
</dbReference>
<evidence type="ECO:0000313" key="3">
    <source>
        <dbReference type="Proteomes" id="UP001332243"/>
    </source>
</evidence>
<proteinExistence type="predicted"/>
<reference evidence="2 3" key="1">
    <citation type="submission" date="2024-01" db="EMBL/GenBank/DDBJ databases">
        <title>Genome insights into Plantactinospora sonchi sp. nov.</title>
        <authorList>
            <person name="Wang L."/>
        </authorList>
    </citation>
    <scope>NUCLEOTIDE SEQUENCE [LARGE SCALE GENOMIC DNA]</scope>
    <source>
        <strain evidence="2 3">NEAU-QY2</strain>
    </source>
</reference>
<accession>A0ABU7S554</accession>
<evidence type="ECO:0000256" key="1">
    <source>
        <dbReference type="SAM" id="SignalP"/>
    </source>
</evidence>
<keyword evidence="1" id="KW-0732">Signal</keyword>
<keyword evidence="3" id="KW-1185">Reference proteome</keyword>
<comment type="caution">
    <text evidence="2">The sequence shown here is derived from an EMBL/GenBank/DDBJ whole genome shotgun (WGS) entry which is preliminary data.</text>
</comment>